<evidence type="ECO:0000256" key="1">
    <source>
        <dbReference type="SAM" id="MobiDB-lite"/>
    </source>
</evidence>
<name>A0A1H8KR77_9SPHI</name>
<dbReference type="EMBL" id="FOCL01000004">
    <property type="protein sequence ID" value="SEN95394.1"/>
    <property type="molecule type" value="Genomic_DNA"/>
</dbReference>
<reference evidence="3" key="1">
    <citation type="submission" date="2016-10" db="EMBL/GenBank/DDBJ databases">
        <authorList>
            <person name="Varghese N."/>
            <person name="Submissions S."/>
        </authorList>
    </citation>
    <scope>NUCLEOTIDE SEQUENCE [LARGE SCALE GENOMIC DNA]</scope>
    <source>
        <strain evidence="3">Gh-48</strain>
    </source>
</reference>
<dbReference type="Proteomes" id="UP000198942">
    <property type="component" value="Unassembled WGS sequence"/>
</dbReference>
<organism evidence="2 3">
    <name type="scientific">Mucilaginibacter gossypiicola</name>
    <dbReference type="NCBI Taxonomy" id="551995"/>
    <lineage>
        <taxon>Bacteria</taxon>
        <taxon>Pseudomonadati</taxon>
        <taxon>Bacteroidota</taxon>
        <taxon>Sphingobacteriia</taxon>
        <taxon>Sphingobacteriales</taxon>
        <taxon>Sphingobacteriaceae</taxon>
        <taxon>Mucilaginibacter</taxon>
    </lineage>
</organism>
<gene>
    <name evidence="2" type="ORF">SAMN05192574_104734</name>
</gene>
<keyword evidence="3" id="KW-1185">Reference proteome</keyword>
<evidence type="ECO:0000313" key="3">
    <source>
        <dbReference type="Proteomes" id="UP000198942"/>
    </source>
</evidence>
<accession>A0A1H8KR77</accession>
<protein>
    <submittedName>
        <fullName evidence="2">Uncharacterized protein</fullName>
    </submittedName>
</protein>
<feature type="region of interest" description="Disordered" evidence="1">
    <location>
        <begin position="21"/>
        <end position="43"/>
    </location>
</feature>
<evidence type="ECO:0000313" key="2">
    <source>
        <dbReference type="EMBL" id="SEN95394.1"/>
    </source>
</evidence>
<dbReference type="STRING" id="551995.SAMN05192574_104734"/>
<proteinExistence type="predicted"/>
<dbReference type="AlphaFoldDB" id="A0A1H8KR77"/>
<dbReference type="RefSeq" id="WP_244228210.1">
    <property type="nucleotide sequence ID" value="NZ_FOCL01000004.1"/>
</dbReference>
<sequence length="77" mass="8751">MEDLKKLERIVEARMKRKARFEEQIQSTPSMADDLPKGSGRLNQYGMPTIPVARMLQSDGPFSTWVTIPIFRRNAGG</sequence>